<protein>
    <submittedName>
        <fullName evidence="1">Uncharacterized protein</fullName>
    </submittedName>
</protein>
<accession>A0ABQ1JXQ2</accession>
<evidence type="ECO:0000313" key="1">
    <source>
        <dbReference type="EMBL" id="GGB77878.1"/>
    </source>
</evidence>
<comment type="caution">
    <text evidence="1">The sequence shown here is derived from an EMBL/GenBank/DDBJ whole genome shotgun (WGS) entry which is preliminary data.</text>
</comment>
<gene>
    <name evidence="1" type="ORF">GCM10011503_28320</name>
</gene>
<organism evidence="1 2">
    <name type="scientific">Henriciella pelagia</name>
    <dbReference type="NCBI Taxonomy" id="1977912"/>
    <lineage>
        <taxon>Bacteria</taxon>
        <taxon>Pseudomonadati</taxon>
        <taxon>Pseudomonadota</taxon>
        <taxon>Alphaproteobacteria</taxon>
        <taxon>Hyphomonadales</taxon>
        <taxon>Hyphomonadaceae</taxon>
        <taxon>Henriciella</taxon>
    </lineage>
</organism>
<dbReference type="EMBL" id="BMKF01000002">
    <property type="protein sequence ID" value="GGB77878.1"/>
    <property type="molecule type" value="Genomic_DNA"/>
</dbReference>
<sequence>MIDWQTICKCHQIVPVRYWPVLWFYLACLRLTLDEAWADGCDGLVWSLKPNGVIYIKYCGETAAERAARASLSPEFDRAPWTRLAPPDLGPLSALFSGEPGIGPQPACFRPVIERLSASFWPPPTASPLAPGPPP</sequence>
<proteinExistence type="predicted"/>
<dbReference type="RefSeq" id="WP_084393189.1">
    <property type="nucleotide sequence ID" value="NZ_BMKF01000002.1"/>
</dbReference>
<name>A0ABQ1JXQ2_9PROT</name>
<reference evidence="2" key="1">
    <citation type="journal article" date="2019" name="Int. J. Syst. Evol. Microbiol.">
        <title>The Global Catalogue of Microorganisms (GCM) 10K type strain sequencing project: providing services to taxonomists for standard genome sequencing and annotation.</title>
        <authorList>
            <consortium name="The Broad Institute Genomics Platform"/>
            <consortium name="The Broad Institute Genome Sequencing Center for Infectious Disease"/>
            <person name="Wu L."/>
            <person name="Ma J."/>
        </authorList>
    </citation>
    <scope>NUCLEOTIDE SEQUENCE [LARGE SCALE GENOMIC DNA]</scope>
    <source>
        <strain evidence="2">CGMCC 1.15928</strain>
    </source>
</reference>
<evidence type="ECO:0000313" key="2">
    <source>
        <dbReference type="Proteomes" id="UP000628854"/>
    </source>
</evidence>
<dbReference type="Proteomes" id="UP000628854">
    <property type="component" value="Unassembled WGS sequence"/>
</dbReference>
<keyword evidence="2" id="KW-1185">Reference proteome</keyword>